<comment type="caution">
    <text evidence="1">The sequence shown here is derived from an EMBL/GenBank/DDBJ whole genome shotgun (WGS) entry which is preliminary data.</text>
</comment>
<sequence>MREQSGQTAGVQDARTNGHPRENGINPKPQFEPIAIVGMAMRLPGGVRNGDDFWDLMVQKRAGLCTVPEDRYNIKGFHTEEPTAGALRQPLGYFLQDVDLKQLDTSFFSLPKKELARLDPQHRQLLELTWECMESAGATGWRGTDMGCFVGVLGQDWRDLNTKETHQSGNYRVTGFEDSFLSNRLSYEFDLHGPSLTVKTACSSSMYALHLACDAIRLGDCSSALVAGSSLIFSPGMSLAFADQGILSPTGTCKTFDAGADGYARGEALNMIYIKKLSDALKAGDPIRAVIRATAANCDGRGAPSAGITTPSPASQEALIRKTYEAAGISDFSQTAYVECHGTGTQVGDPLEAMAVGSVFGEKGVLITSVKPNVGHSEGAAGITSVIKAVLSLENRTIPPNIFFNKPNPQIPFDKASLRVPVEPEPWPKDRKLRVSVNSFGIGGSNAHVIIEAWEPTENRETPLTLSNGHGHHNGRENFKPLTNGGDDHQSHLLVFSAQNADSLKCTIDNYTYFLNTTSVRLKDVAYTLAVRREALSYRSFAVIDNVSTTLVHVPPEHAGPKPRVVFIFTGQGAQWPQMGKRLLDTNGVFNNTIKQLDQYLQYALPTLGWTIEGELRKPASDSKIHTAEMSQPICTAIQIALVETLRSWGVKPEAVLGHSSGEIAAAYASGALSMKVAMTIASMRGITVRESTQVGGMAAVGLGREELLPFLEEGAVVACENSHRSSTISGDLKVVQLVVARIKTELPDVFVRMLKVERAYHSHHMRAFGATYQQQLTKGKVMSKEPEISHYSSVTECRIRGKDALGPAYWRENLESPVLFNTALRALREDFGNEKVVFVEIGPHPALKGYVEQIVRDLGHADDVHIGTLSRASDCQQVLLSTAGKLFMHNCQDLDLASVVSPGSVLTNLPSYSWTQNNIHWDESRVSKEWRFRSEPPHELLGTRVLELNNEPHWRNMISLDDLPWLEGHQVAGQIVFPAAGYIAMVGEAIRQLSEEGVYSLRQVNIKSALVLTHGTPAEVVTTLSPLFPSSPDSSAWYSFNVSSFNGTNWTTHCSGEARPGYDGLCYPTNAEAAVTTLPRKVDPKSWYDMMDDAGFCYSGFFRGLKNISSSTTGSEALGSTTSAGSQGRPRYTLHPAVIDQCFQMLCISSIQGQTHKYLRLAVPTYIEDIVIFASGDDLQVKATGVASQTGSFSGDVIAQYGGKPSLFMKGLKSSPLESGSIPGQDVRLFQQFEWRPDSDLNPLKRNFVTPQDGCTDGFLELESLFTLCAAEYVESIKPTETTPSHLRKLHKWARGEIDRVSKGGKTLVETSHALCDRSERLARIKTIASQAQATRWAPCAIAITRLLDSAPGVFSGGIEPLTVLMEGDLLSRIYDILDAGDYADTIRSIAHKNPRLRILEVGAGTGAASEKILKALTTSFGSRSYSKYTYTDISPGFMKAAKERFGSYANIEYRVFDVSKHPADQGLELASYDLIIGANVIHATSSLHTSLTHLRALLRPTGQLFLQELSPEAKWINFVWGHLPGWWLGEEDGRPDSPWVSPQRWTEEYMAADFQAPHTIVYDYPPPFHINASIIARVASKTQPASTATLLCNDEEEPHVQAMKTKLEAGGVDVNVCLFNHRSTVPSYEGDIICFLDKPAPILYDMPPERFQQIFSHLLAARGNIFWVTGLAQIDCQDPRNGMVLGLARSLRQEENKKMYTIEMDDKTSLDTAIQHIAAIQKVSHSEATLDDMDVDWEYAIVDGLVYIPRMHWQTRAGTLTEQATDEQTAATLKTQSLAIGSPGLLHTMHWEEEPVADLQEDEVRIRVKSVAMNFKDVLIAMAIVNADLGEIGRDVAGVVVARGSAITDLEIGDRVISLYPGCFTTYKNLPASHCVKLEPNLSFEEGAAIPCVYATAMMCLVDRGNLKKGQTVLIHSACGGVGLAAVQIALSLGAQVFCTVGNAAKVAYLVEELGIPASNIFNSRDDSFAADVMNATDGRGVDLVLNSLAGELLHASWKCVAEFGVMIEIGKRDFQRHAKLSMDIFELNRSFVGLDLGHILLHRPAEALESLQRCMKLLRDGAIKPLPLARVFDALEIQEAFRSMQGGQHIGKMVVNMPDDPETLQAIQTSVDLKFRPDRSYLLVGGLGGLGKVIAGWMVEHGARHLIFLARSGNSQPQTRDFLAELKSLGCETQVFTGSVGSKDDVEAAVRGASLPIAGVMNLSLVLKDVAAANMSFEDWNAVMPPKVQGTLNLHEALPSDLDFFVLFGSYSGIAGQWGQVNYGAANTYVDAFVQYRHSQGFAASVIDLGAVGDAGYVSQNPEVLAYMRNSGTYMLRSWEVLDAVQLAIRRSRPLPIDISSARYTNPSQIIVGVLTGLSISDKRARLPWKRDPRMSYYQNLTSNTDAPDGASTQQDDVRELLAQASSSPEMLAAEETQQLIASALGLTLSNFLLKPSEDMRLDVSLDSIGVDSLVAMELRNWVRQKLAVELKTFEIIHSNSLLALAELVSQALMVRYGTPAS</sequence>
<dbReference type="Proteomes" id="UP000836387">
    <property type="component" value="Unassembled WGS sequence"/>
</dbReference>
<evidence type="ECO:0000313" key="2">
    <source>
        <dbReference type="Proteomes" id="UP000836387"/>
    </source>
</evidence>
<keyword evidence="2" id="KW-1185">Reference proteome</keyword>
<reference evidence="1" key="1">
    <citation type="submission" date="2020-04" db="EMBL/GenBank/DDBJ databases">
        <authorList>
            <person name="Broberg M."/>
        </authorList>
    </citation>
    <scope>NUCLEOTIDE SEQUENCE</scope>
</reference>
<proteinExistence type="predicted"/>
<evidence type="ECO:0000313" key="1">
    <source>
        <dbReference type="EMBL" id="CAG9945129.1"/>
    </source>
</evidence>
<protein>
    <submittedName>
        <fullName evidence="1">Uncharacterized protein</fullName>
    </submittedName>
</protein>
<organism evidence="1 2">
    <name type="scientific">Clonostachys rosea f. rosea IK726</name>
    <dbReference type="NCBI Taxonomy" id="1349383"/>
    <lineage>
        <taxon>Eukaryota</taxon>
        <taxon>Fungi</taxon>
        <taxon>Dikarya</taxon>
        <taxon>Ascomycota</taxon>
        <taxon>Pezizomycotina</taxon>
        <taxon>Sordariomycetes</taxon>
        <taxon>Hypocreomycetidae</taxon>
        <taxon>Hypocreales</taxon>
        <taxon>Bionectriaceae</taxon>
        <taxon>Clonostachys</taxon>
    </lineage>
</organism>
<accession>A0ACA9TW45</accession>
<gene>
    <name evidence="1" type="ORF">CRV2_00011222</name>
</gene>
<dbReference type="EMBL" id="CADEHS020000008">
    <property type="protein sequence ID" value="CAG9945129.1"/>
    <property type="molecule type" value="Genomic_DNA"/>
</dbReference>
<name>A0ACA9TW45_BIOOC</name>
<reference evidence="1" key="2">
    <citation type="submission" date="2021-10" db="EMBL/GenBank/DDBJ databases">
        <authorList>
            <person name="Piombo E."/>
        </authorList>
    </citation>
    <scope>NUCLEOTIDE SEQUENCE</scope>
</reference>